<dbReference type="InterPro" id="IPR013320">
    <property type="entry name" value="ConA-like_dom_sf"/>
</dbReference>
<evidence type="ECO:0000256" key="1">
    <source>
        <dbReference type="ARBA" id="ARBA00022786"/>
    </source>
</evidence>
<dbReference type="OrthoDB" id="239701at2759"/>
<dbReference type="InterPro" id="IPR001870">
    <property type="entry name" value="B30.2/SPRY"/>
</dbReference>
<dbReference type="PROSITE" id="PS50237">
    <property type="entry name" value="HECT"/>
    <property type="match status" value="1"/>
</dbReference>
<dbReference type="SMART" id="SM00119">
    <property type="entry name" value="HECTc"/>
    <property type="match status" value="1"/>
</dbReference>
<feature type="domain" description="HECT" evidence="6">
    <location>
        <begin position="3026"/>
        <end position="3359"/>
    </location>
</feature>
<dbReference type="PANTHER" id="PTHR46654:SF1">
    <property type="entry name" value="E3 UBIQUITIN-PROTEIN LIGASE HECTD3"/>
    <property type="match status" value="1"/>
</dbReference>
<evidence type="ECO:0000313" key="7">
    <source>
        <dbReference type="EMBL" id="CAF3188367.1"/>
    </source>
</evidence>
<dbReference type="Gene3D" id="3.90.1750.10">
    <property type="entry name" value="Hect, E3 ligase catalytic domains"/>
    <property type="match status" value="1"/>
</dbReference>
<dbReference type="CDD" id="cd11709">
    <property type="entry name" value="SPRY"/>
    <property type="match status" value="1"/>
</dbReference>
<evidence type="ECO:0000256" key="3">
    <source>
        <dbReference type="SAM" id="Coils"/>
    </source>
</evidence>
<proteinExistence type="predicted"/>
<evidence type="ECO:0000259" key="6">
    <source>
        <dbReference type="PROSITE" id="PS50237"/>
    </source>
</evidence>
<gene>
    <name evidence="7" type="ORF">TIS948_LOCUS11784</name>
</gene>
<name>A0A817PWZ6_9BILA</name>
<sequence>MGQDLSLDKLKTLDLLTVNNQRSNNILSAERKEDAFLFLPLEVIDAISKNSISSPGRDQKSSIEFPITKQTLSKQIRQDLFLLTNSSAVDELNTKIANIITQVFDRIATTNANLQNAIQSINDKQQQLKNSYAEKLNDDKNITTSIFAQSFNDSANSNNASSENKKELHQFQAEQLSFFAVQSLISMLMMLLKSIHQYDSTIVHQMLNLTNQLIEQIPLNYLSPDIYKQSSNLFKSLKPLTNYIHELSKHTEVDPIAASQSIKILLNFSVIKASLKEALPLIRSLMFNTTDTYDIRRLFIELNNDLTKTMDQIEKEKQTRSETTTTPQGGAANSNETSTAPANTESPVSTENTSDNQCNFSAALEYLKSIEAFPNTQLLTINEKKFTGQFISSVLLVHIDLHNQLQAKSQFDRGSMHGSFSFSFESETFKYLYELIEQFLAGPPSNHNFEYILDVCLRLFTTHLQFLIASKIDNFHDFLSESDIEKWFTLILKLTLHDKSEERKKQVSKALIYLMEKQAKSFFEMLAFTHRYIMENKHPILVELFFDLLKKDVFIYKWIEALSVDHPAQDKTLAYATLHSFIDIVLKPSSMDAEHVKRIQDIVRMFQELLFVYLNNQPITVPDKLESSALSTVFIEYATHVIQYCIKEGIKSDLLDRLLLGLCALTDGKFNFAIIQPIFATLLPLFAEYLSQTTATDDVDTPKSYLISWLLGKMSYRLIVGPPQSPLEKKYSTTLKLPLFAGGYETLATENNSYLSQLFKSDLAVYSQFVLPYRRQESLLDSEFLLSIYNNADQGAQLISKMKLFIRDKQRVLPKSIESDANDASAVVFAVYIKHYRRIDLAQHELTQPIDQRPHAKLLLLYDYANQVRTVFATTKARGGDCNELCKRIKNDALLLLASVKESEFIPTIKEDFALVMPIAKEFKLQRQTSRWTKAKHILRVLRHAMNACVRLKYLMLEKKQAVEQKKDCESVLHRAIVTCLYGNDVSAAAVGNDDLKIEPDEVVQCLIRQYQRAMTRLITYRFCSQFIEQLINVKDNKRVLNMLVMTLSNLKDNNLDWHYLEHVQASNQQLKKDIGYRYYSIVKQILSFSKESSMESNTKAIFIFSLFNQVNLSYDLKDLCHLNHFQYVQELFDLFVSYIHTNSTDAVSTDMKLAAFNWFRLLVLRLCENIDIEELRSKTNLGSRKSHKILLQQRDLIFNKLILSELKQLQEKKSTAVSNSENENPSLQNASIGYFIKSTTSEESSLPSFNVDGCINQYLMLLLRCAHLYDHVRSNYATMDYIQQLLILYHQNQLISTRLLALKIIRDLLVFLPENTNETTTRSFVENLLTDILLTIGQNFNLLETTKTSLDIVIELVYIYRTMISQNSPWQKVATKFIVDAIKSSTNFNFASLESVDIRQINLFLASLCILGGYIRPYCLGSTVEIFVANRSIHELESATIIEINASALDTDSTDITPYFVQYSSTNQTEWVSSNQLRIMTDVLPPNLVLLPMDDAVHTILDTLGYLAQIDTTSIDSLLLLQIKRRAITAFYPLLNNKATIDIFMQKPYASIIAKLSISVDSVDSINATQANDLRLFNRLHLEQYDLSLDKCERTQQIVEDAQNMVRTANEWNQMKIIRDSNALQILSPTDSIEETWKPIASKRLLQSYRRGRIGTDDIRIVSLPANDTLPALEECGDKHKFKGRINITDDTNTIRYPTFILDGVEFTEGNWYFCVKLMLGGAAQIGWATTGFTPMPENSKGVGEDQFSWCYDGSRGICYHNTSTSFGHETRWDAEDVCGCGIEIDGENTTIKYWLNGKFLGTAFSHSSNTTIESIIKTDLLPNGLGSTRYFPGVTVQVYNSVANTGAIEFIFSPEDMTKCPLPKGYKPLLVPTLATIDNVLVAYPYSAYLVGNNKNEYFYTNRCSKKDLTDEKTSMLRDFVNDHHFEVPFNSAAITVDHHQLKLTEDSDGFPLSIDTCQSLTISFDFEIFPTDSSENHADGLDIVLFSLENEIFSSRISINNMNDDFIDETMANRQRVAIVFQNNEQTKVYINNKYQTLNYCHTFDLRTKPKLNLHLLPYANVGIQNIGIWKYALSEEHIRRLFTYALMHVGNDYEKLNDYRRQTNTLTFNADQKYFVNETLIPFNEPFDENLWETRKQHVDHDESFYFKTIPEKNRSVIQLLGNKTYLVLNTANQVWPEYTLILDIYLPSLPSMNSPSNNEARLTLLTLDTESEIYITHDGHICVSGGHQSSSTVKVEEYIRLFISVQQKSIQIYVDGSLEINASITDDQFSTKNKRMDLFRETDPIKNTTGDDQLRIQCQSITFWNRSADTLSSSVVQLIKSTEHSLDKLVTIPFSVLSTSLLGIGYKEESIKYVMEQFNTTNIHFIDTILREQHQQIENAFIQNEEKKKKNVITRLNSYDEHGTLTMLMKVNDEAKPTPSTDILSEIANVDDGASVEKEWFRKAACHIGIHATFVDWAQDRSKNNGSRTEDSRYKLVNLTKVDSGETTIDDESRKKLNKSLHYVHRQIPRKTYLQSRKSCEYGLITINARYTILNMLKVWSQEEHSSLFPLHKFGGAKFIVTLLRLMDYHYTCRRTHVGETTNWMTLLTMSILKVEFKALLKSTTQDPITEEILNTKAPLFYQLQKHVVEESIRFLAEPNLIDANNYDDETVNERMLVKQSNSDFLLKIINLFLELFTDSEMKKYNVDQMIRLLFPTVSIKILFDLFMLLPSHRSKIFILKIFTTLIQASENFKLHADILHFILQLFIELITNKACSSTLAFRNFRNATMGLAFAVFERQKELILGLDECPSEARNMWLLIDVMNIITSKEKQSEWPEQFLAQSGSLLGEKFLLTKDMVAMTQTFFDMNANGQLMKFLNSNINLDWNPLPHESLNQFIEALPAESTPDSTKYNSYTCLCDIPSVHIQTRAKLLYLFNTFLGTVLPMIDLGLPSDNNNIAGRIRAARNYILFTTKYQLFNDSLSKTVDGSGSSQEVRFDTVTSTIGEHPHDTMFYQAYSQAYANACQTFRKSNNDRVWSATFVGMHSTDAGGPYRDSLTRICADICSTRLPLFIICPNGRTNSGSNRDRWIPNVFPPNRPIPDEFKNQYRFVGQLMGMAIRTTNLLDIRFPTLLWKQLLYQTVTIEDIEAIDMQSFTIINQMEENIKQVQCLNDSEDGDYLFSSIMSELTFDVVSSAGQTYELIPGGFHTPITATNFEDYCMRYRQYRVNEFHRQINFIREGLYSIVPSCYLTLFTTTELEEAVCGKGYIDIDMLKRHTSYNNDSETTPHIGRFWTVLRDMFSEEQKKLFLIFVWGRNTLPNRDDDFPTSFSITRLDAAGNVDETLPKSHTCYFTLDLPPYSTKEIMYERLNYAITYCSSIDTDGTLN</sequence>
<feature type="compositionally biased region" description="Polar residues" evidence="4">
    <location>
        <begin position="321"/>
        <end position="354"/>
    </location>
</feature>
<evidence type="ECO:0000259" key="5">
    <source>
        <dbReference type="PROSITE" id="PS50188"/>
    </source>
</evidence>
<comment type="caution">
    <text evidence="7">The sequence shown here is derived from an EMBL/GenBank/DDBJ whole genome shotgun (WGS) entry which is preliminary data.</text>
</comment>
<feature type="domain" description="B30.2/SPRY" evidence="5">
    <location>
        <begin position="1642"/>
        <end position="1852"/>
    </location>
</feature>
<dbReference type="PROSITE" id="PS50188">
    <property type="entry name" value="B302_SPRY"/>
    <property type="match status" value="1"/>
</dbReference>
<dbReference type="Pfam" id="PF00622">
    <property type="entry name" value="SPRY"/>
    <property type="match status" value="1"/>
</dbReference>
<dbReference type="InterPro" id="IPR042469">
    <property type="entry name" value="HECTD3"/>
</dbReference>
<evidence type="ECO:0000256" key="2">
    <source>
        <dbReference type="PROSITE-ProRule" id="PRU00104"/>
    </source>
</evidence>
<keyword evidence="3" id="KW-0175">Coiled coil</keyword>
<dbReference type="InterPro" id="IPR035983">
    <property type="entry name" value="Hect_E3_ubiquitin_ligase"/>
</dbReference>
<accession>A0A817PWZ6</accession>
<dbReference type="Proteomes" id="UP000663825">
    <property type="component" value="Unassembled WGS sequence"/>
</dbReference>
<dbReference type="PANTHER" id="PTHR46654">
    <property type="entry name" value="E3 UBIQUITIN-PROTEIN LIGASE HECTD3"/>
    <property type="match status" value="1"/>
</dbReference>
<dbReference type="Gene3D" id="2.60.120.920">
    <property type="match status" value="1"/>
</dbReference>
<dbReference type="SMART" id="SM00449">
    <property type="entry name" value="SPRY"/>
    <property type="match status" value="1"/>
</dbReference>
<keyword evidence="1 2" id="KW-0833">Ubl conjugation pathway</keyword>
<feature type="coiled-coil region" evidence="3">
    <location>
        <begin position="107"/>
        <end position="134"/>
    </location>
</feature>
<dbReference type="InterPro" id="IPR043136">
    <property type="entry name" value="B30.2/SPRY_sf"/>
</dbReference>
<feature type="region of interest" description="Disordered" evidence="4">
    <location>
        <begin position="314"/>
        <end position="354"/>
    </location>
</feature>
<evidence type="ECO:0000256" key="4">
    <source>
        <dbReference type="SAM" id="MobiDB-lite"/>
    </source>
</evidence>
<organism evidence="7 8">
    <name type="scientific">Rotaria socialis</name>
    <dbReference type="NCBI Taxonomy" id="392032"/>
    <lineage>
        <taxon>Eukaryota</taxon>
        <taxon>Metazoa</taxon>
        <taxon>Spiralia</taxon>
        <taxon>Gnathifera</taxon>
        <taxon>Rotifera</taxon>
        <taxon>Eurotatoria</taxon>
        <taxon>Bdelloidea</taxon>
        <taxon>Philodinida</taxon>
        <taxon>Philodinidae</taxon>
        <taxon>Rotaria</taxon>
    </lineage>
</organism>
<dbReference type="GO" id="GO:0004842">
    <property type="term" value="F:ubiquitin-protein transferase activity"/>
    <property type="evidence" value="ECO:0007669"/>
    <property type="project" value="InterPro"/>
</dbReference>
<dbReference type="SUPFAM" id="SSF56204">
    <property type="entry name" value="Hect, E3 ligase catalytic domain"/>
    <property type="match status" value="1"/>
</dbReference>
<dbReference type="Gene3D" id="3.30.2160.10">
    <property type="entry name" value="Hect, E3 ligase catalytic domain"/>
    <property type="match status" value="1"/>
</dbReference>
<dbReference type="Pfam" id="PF00632">
    <property type="entry name" value="HECT"/>
    <property type="match status" value="1"/>
</dbReference>
<reference evidence="7" key="1">
    <citation type="submission" date="2021-02" db="EMBL/GenBank/DDBJ databases">
        <authorList>
            <person name="Nowell W R."/>
        </authorList>
    </citation>
    <scope>NUCLEOTIDE SEQUENCE</scope>
</reference>
<feature type="active site" description="Glycyl thioester intermediate" evidence="2">
    <location>
        <position position="3336"/>
    </location>
</feature>
<dbReference type="Gene3D" id="3.30.2410.10">
    <property type="entry name" value="Hect, E3 ligase catalytic domain"/>
    <property type="match status" value="1"/>
</dbReference>
<dbReference type="InterPro" id="IPR003877">
    <property type="entry name" value="SPRY_dom"/>
</dbReference>
<dbReference type="InterPro" id="IPR000569">
    <property type="entry name" value="HECT_dom"/>
</dbReference>
<evidence type="ECO:0000313" key="8">
    <source>
        <dbReference type="Proteomes" id="UP000663825"/>
    </source>
</evidence>
<dbReference type="EMBL" id="CAJNXB010001693">
    <property type="protein sequence ID" value="CAF3188367.1"/>
    <property type="molecule type" value="Genomic_DNA"/>
</dbReference>
<protein>
    <submittedName>
        <fullName evidence="7">Uncharacterized protein</fullName>
    </submittedName>
</protein>
<dbReference type="SUPFAM" id="SSF49899">
    <property type="entry name" value="Concanavalin A-like lectins/glucanases"/>
    <property type="match status" value="1"/>
</dbReference>